<dbReference type="Gene3D" id="3.40.50.1820">
    <property type="entry name" value="alpha/beta hydrolase"/>
    <property type="match status" value="1"/>
</dbReference>
<dbReference type="InterPro" id="IPR051044">
    <property type="entry name" value="MAG_DAG_Lipase"/>
</dbReference>
<name>A0A1Y5FA10_9BACT</name>
<evidence type="ECO:0000313" key="2">
    <source>
        <dbReference type="EMBL" id="OUR96341.1"/>
    </source>
</evidence>
<sequence>MLTETRKKFKYLEKNSFNIKSHSKEESLYVKEWKTTKNTKIRHHFVILHDICDHHGRYEPLAESLWQQFDEEVNITFIDFKGHGLSSGTRSYIGNFDEYIDDLHMVLNEDETQGVKKVLIGQGLGALVALSYIESYEQTAKNIIGSVVLSNPLLFLHLELHKVQDKVLRSINKYAGKLRFPYHINGKNLTSDRERYESYNSDPLINHYMSFSLVEEILRKSRHLLDYSYFLDIPLLMLLSKNDFLVNWSKSSLYIKGMPKHLAYECIYSHCLHDLFNEKIRDKVYTDIYNWLEKT</sequence>
<evidence type="ECO:0000259" key="1">
    <source>
        <dbReference type="Pfam" id="PF12146"/>
    </source>
</evidence>
<comment type="caution">
    <text evidence="2">The sequence shown here is derived from an EMBL/GenBank/DDBJ whole genome shotgun (WGS) entry which is preliminary data.</text>
</comment>
<protein>
    <recommendedName>
        <fullName evidence="1">Serine aminopeptidase S33 domain-containing protein</fullName>
    </recommendedName>
</protein>
<dbReference type="InterPro" id="IPR029058">
    <property type="entry name" value="AB_hydrolase_fold"/>
</dbReference>
<organism evidence="2 3">
    <name type="scientific">Halobacteriovorax marinus</name>
    <dbReference type="NCBI Taxonomy" id="97084"/>
    <lineage>
        <taxon>Bacteria</taxon>
        <taxon>Pseudomonadati</taxon>
        <taxon>Bdellovibrionota</taxon>
        <taxon>Bacteriovoracia</taxon>
        <taxon>Bacteriovoracales</taxon>
        <taxon>Halobacteriovoraceae</taxon>
        <taxon>Halobacteriovorax</taxon>
    </lineage>
</organism>
<proteinExistence type="predicted"/>
<dbReference type="AlphaFoldDB" id="A0A1Y5FA10"/>
<feature type="domain" description="Serine aminopeptidase S33" evidence="1">
    <location>
        <begin position="41"/>
        <end position="279"/>
    </location>
</feature>
<dbReference type="Proteomes" id="UP000196531">
    <property type="component" value="Unassembled WGS sequence"/>
</dbReference>
<dbReference type="InterPro" id="IPR022742">
    <property type="entry name" value="Hydrolase_4"/>
</dbReference>
<gene>
    <name evidence="2" type="ORF">A9Q84_08270</name>
</gene>
<dbReference type="PANTHER" id="PTHR11614">
    <property type="entry name" value="PHOSPHOLIPASE-RELATED"/>
    <property type="match status" value="1"/>
</dbReference>
<dbReference type="SUPFAM" id="SSF53474">
    <property type="entry name" value="alpha/beta-Hydrolases"/>
    <property type="match status" value="1"/>
</dbReference>
<evidence type="ECO:0000313" key="3">
    <source>
        <dbReference type="Proteomes" id="UP000196531"/>
    </source>
</evidence>
<accession>A0A1Y5FA10</accession>
<dbReference type="EMBL" id="MAAO01000006">
    <property type="protein sequence ID" value="OUR96341.1"/>
    <property type="molecule type" value="Genomic_DNA"/>
</dbReference>
<dbReference type="Pfam" id="PF12146">
    <property type="entry name" value="Hydrolase_4"/>
    <property type="match status" value="1"/>
</dbReference>
<reference evidence="3" key="1">
    <citation type="journal article" date="2017" name="Proc. Natl. Acad. Sci. U.S.A.">
        <title>Simulation of Deepwater Horizon oil plume reveals substrate specialization within a complex community of hydrocarbon-degraders.</title>
        <authorList>
            <person name="Hu P."/>
            <person name="Dubinsky E.A."/>
            <person name="Probst A.J."/>
            <person name="Wang J."/>
            <person name="Sieber C.M.K."/>
            <person name="Tom L.M."/>
            <person name="Gardinali P."/>
            <person name="Banfield J.F."/>
            <person name="Atlas R.M."/>
            <person name="Andersen G.L."/>
        </authorList>
    </citation>
    <scope>NUCLEOTIDE SEQUENCE [LARGE SCALE GENOMIC DNA]</scope>
</reference>